<dbReference type="GO" id="GO:0000715">
    <property type="term" value="P:nucleotide-excision repair, DNA damage recognition"/>
    <property type="evidence" value="ECO:0007669"/>
    <property type="project" value="TreeGrafter"/>
</dbReference>
<dbReference type="InterPro" id="IPR000465">
    <property type="entry name" value="XPA/RAD14"/>
</dbReference>
<keyword evidence="9" id="KW-0539">Nucleus</keyword>
<name>A0AAF5I162_STRER</name>
<feature type="compositionally biased region" description="Polar residues" evidence="10">
    <location>
        <begin position="118"/>
        <end position="137"/>
    </location>
</feature>
<keyword evidence="5" id="KW-0863">Zinc-finger</keyword>
<feature type="region of interest" description="Disordered" evidence="10">
    <location>
        <begin position="258"/>
        <end position="284"/>
    </location>
</feature>
<dbReference type="SUPFAM" id="SSF57716">
    <property type="entry name" value="Glucocorticoid receptor-like (DNA-binding domain)"/>
    <property type="match status" value="1"/>
</dbReference>
<evidence type="ECO:0000256" key="4">
    <source>
        <dbReference type="ARBA" id="ARBA00022763"/>
    </source>
</evidence>
<feature type="domain" description="XPA C-terminal" evidence="11">
    <location>
        <begin position="1027"/>
        <end position="1077"/>
    </location>
</feature>
<keyword evidence="6" id="KW-0862">Zinc</keyword>
<dbReference type="GO" id="GO:0000110">
    <property type="term" value="C:nucleotide-excision repair factor 1 complex"/>
    <property type="evidence" value="ECO:0007669"/>
    <property type="project" value="TreeGrafter"/>
</dbReference>
<feature type="compositionally biased region" description="Polar residues" evidence="10">
    <location>
        <begin position="144"/>
        <end position="173"/>
    </location>
</feature>
<dbReference type="PANTHER" id="PTHR10142:SF0">
    <property type="entry name" value="DNA REPAIR PROTEIN COMPLEMENTING XP-A CELLS"/>
    <property type="match status" value="1"/>
</dbReference>
<feature type="compositionally biased region" description="Polar residues" evidence="10">
    <location>
        <begin position="263"/>
        <end position="284"/>
    </location>
</feature>
<feature type="region of interest" description="Disordered" evidence="10">
    <location>
        <begin position="302"/>
        <end position="337"/>
    </location>
</feature>
<dbReference type="Pfam" id="PF05181">
    <property type="entry name" value="XPA_C"/>
    <property type="match status" value="1"/>
</dbReference>
<dbReference type="InterPro" id="IPR037129">
    <property type="entry name" value="XPA_sf"/>
</dbReference>
<keyword evidence="13" id="KW-1185">Reference proteome</keyword>
<feature type="domain" description="RYYR-CCHC" evidence="12">
    <location>
        <begin position="364"/>
        <end position="441"/>
    </location>
</feature>
<keyword evidence="7" id="KW-0238">DNA-binding</keyword>
<dbReference type="InterPro" id="IPR022652">
    <property type="entry name" value="Znf_XPA_CS"/>
</dbReference>
<keyword evidence="4" id="KW-0227">DNA damage</keyword>
<dbReference type="AlphaFoldDB" id="A0AAF5I162"/>
<evidence type="ECO:0000256" key="10">
    <source>
        <dbReference type="SAM" id="MobiDB-lite"/>
    </source>
</evidence>
<dbReference type="GO" id="GO:0003684">
    <property type="term" value="F:damaged DNA binding"/>
    <property type="evidence" value="ECO:0007669"/>
    <property type="project" value="InterPro"/>
</dbReference>
<feature type="region of interest" description="Disordered" evidence="10">
    <location>
        <begin position="1"/>
        <end position="29"/>
    </location>
</feature>
<reference evidence="14" key="1">
    <citation type="submission" date="2024-02" db="UniProtKB">
        <authorList>
            <consortium name="WormBaseParasite"/>
        </authorList>
    </citation>
    <scope>IDENTIFICATION</scope>
</reference>
<organism evidence="13 14">
    <name type="scientific">Strongyloides stercoralis</name>
    <name type="common">Threadworm</name>
    <dbReference type="NCBI Taxonomy" id="6248"/>
    <lineage>
        <taxon>Eukaryota</taxon>
        <taxon>Metazoa</taxon>
        <taxon>Ecdysozoa</taxon>
        <taxon>Nematoda</taxon>
        <taxon>Chromadorea</taxon>
        <taxon>Rhabditida</taxon>
        <taxon>Tylenchina</taxon>
        <taxon>Panagrolaimomorpha</taxon>
        <taxon>Strongyloidoidea</taxon>
        <taxon>Strongyloididae</taxon>
        <taxon>Strongyloides</taxon>
    </lineage>
</organism>
<evidence type="ECO:0000313" key="14">
    <source>
        <dbReference type="WBParaSite" id="TCONS_00008959.p1"/>
    </source>
</evidence>
<sequence length="1167" mass="135170">MDNHSDQNETSLFEEELEDNVNLNKEEEMEELQAVDDQIEAYNSVKLLLAGERRRMVSNGLVDSEAVGEESELIEEDELIDVEGDDGLPTETIVYDSNQPYVLEREDSVGRKSRKRNASQGYSQSSAPRVFTVQSDGTPVPLTPQRQYYNTRGQGRGRTSLSEYDGTSSSVNRRNTEKIDWNNEQVEEIVQRYEENPRCGNMRDVARQISTVTGTYISHSTVFKQLQKRRRAREAEGSEYNETQSYEYEYYDQDSYAEDSKYQDTSTDYHNVTGNSSMLNSSNVTQISTGTPKVFMLKKVENSSGTGPRYDPVELTPADEKPIFKKPSNQRLGDKAGSEENYDHVENRFHGMMKTPLESLNVKILLTGRFTESILAIPEENGLYREYFLTNTRQDGRVRYYRCSKCCRLRKTYKDIIEPKIKVLDGCILGDFRSIVHHEECKPITELEATVKQIDRDCRRRVRNGEMTPHESWIEGRERLVRHLTANMPKGSEQPSYEALANLFPSYKKVKQQYFRHKRMGKVDKPKQSKASKMAMDDKQFGNMLKKYKLTLKGLETNSADETFLLMCDRGQGILVFASDKDLRLGGESDILCGRSSSEINCEDGKKTVYTVHAKLNIADAFEWVPILYAVIERRDQKNFFDIFALITQRWHEMGVSPRFERFFCEFDRHQIQAASEAFGAQFVSVLYMDYLRVVLNTTKNFHLNKYLGDPNSALEPIRFWVRSMCCVPLLPPNYVIPFWRFVLAKAPVLSESELGDDLEDINKQMNVMLGLINENWMDEGIIKNWNHWCSGRYTAIPYPPGYDDYIHKNSLMFNEPLHITNILQTIHTMQAAYEENSIILQENPTSAIILSQDYKEFDIKLSSLQETFEQELENIIGPNGTVGWTAVIPILEKYIKNVVDIIIPLKDAKLDFEDLNGDSGSSQDVEVEMNKNKALTDVERFYLKRQKNWDEAGGFDVSENNEAESREKYRQWKRKKNAEENEIINSKNPPPENCSRCKKNLIQSYLWNSYGVPVCDDCKFEYEGDYKYITKTDAKQIYLLKDADLELRKPALRFVLKRNPRNPKYGDMALFLESQVEERAYEVYGGFEGLEKARKLAVEKSNKRLLNKVKKEMKGIRKDLKDKEIFNTNYLKLQHQCIYGDEIKISNDEYKQICTECGHVKKYTKF</sequence>
<dbReference type="Pfam" id="PF23674">
    <property type="entry name" value="RYYR-CCHC"/>
    <property type="match status" value="1"/>
</dbReference>
<dbReference type="Pfam" id="PF01286">
    <property type="entry name" value="XPA_N"/>
    <property type="match status" value="1"/>
</dbReference>
<evidence type="ECO:0000256" key="6">
    <source>
        <dbReference type="ARBA" id="ARBA00022833"/>
    </source>
</evidence>
<feature type="region of interest" description="Disordered" evidence="10">
    <location>
        <begin position="82"/>
        <end position="175"/>
    </location>
</feature>
<dbReference type="GO" id="GO:0070914">
    <property type="term" value="P:UV-damage excision repair"/>
    <property type="evidence" value="ECO:0007669"/>
    <property type="project" value="TreeGrafter"/>
</dbReference>
<proteinExistence type="inferred from homology"/>
<dbReference type="InterPro" id="IPR022656">
    <property type="entry name" value="XPA_C"/>
</dbReference>
<accession>A0AAF5I162</accession>
<evidence type="ECO:0000256" key="8">
    <source>
        <dbReference type="ARBA" id="ARBA00023204"/>
    </source>
</evidence>
<evidence type="ECO:0000256" key="2">
    <source>
        <dbReference type="ARBA" id="ARBA00005548"/>
    </source>
</evidence>
<evidence type="ECO:0000313" key="13">
    <source>
        <dbReference type="Proteomes" id="UP000035681"/>
    </source>
</evidence>
<dbReference type="GO" id="GO:1901255">
    <property type="term" value="P:nucleotide-excision repair involved in interstrand cross-link repair"/>
    <property type="evidence" value="ECO:0007669"/>
    <property type="project" value="TreeGrafter"/>
</dbReference>
<dbReference type="SUPFAM" id="SSF46955">
    <property type="entry name" value="Putative DNA-binding domain"/>
    <property type="match status" value="1"/>
</dbReference>
<evidence type="ECO:0000259" key="12">
    <source>
        <dbReference type="Pfam" id="PF23674"/>
    </source>
</evidence>
<dbReference type="GO" id="GO:0008270">
    <property type="term" value="F:zinc ion binding"/>
    <property type="evidence" value="ECO:0007669"/>
    <property type="project" value="UniProtKB-KW"/>
</dbReference>
<comment type="subcellular location">
    <subcellularLocation>
        <location evidence="1">Nucleus</location>
    </subcellularLocation>
</comment>
<dbReference type="InterPro" id="IPR057001">
    <property type="entry name" value="RYYR-CCHC"/>
</dbReference>
<dbReference type="GO" id="GO:0006284">
    <property type="term" value="P:base-excision repair"/>
    <property type="evidence" value="ECO:0007669"/>
    <property type="project" value="TreeGrafter"/>
</dbReference>
<evidence type="ECO:0000256" key="1">
    <source>
        <dbReference type="ARBA" id="ARBA00004123"/>
    </source>
</evidence>
<comment type="similarity">
    <text evidence="2">Belongs to the XPA family.</text>
</comment>
<dbReference type="NCBIfam" id="TIGR00598">
    <property type="entry name" value="rad14"/>
    <property type="match status" value="1"/>
</dbReference>
<evidence type="ECO:0000256" key="9">
    <source>
        <dbReference type="ARBA" id="ARBA00023242"/>
    </source>
</evidence>
<keyword evidence="3" id="KW-0479">Metal-binding</keyword>
<dbReference type="InterPro" id="IPR009061">
    <property type="entry name" value="DNA-bd_dom_put_sf"/>
</dbReference>
<evidence type="ECO:0000259" key="11">
    <source>
        <dbReference type="Pfam" id="PF05181"/>
    </source>
</evidence>
<dbReference type="PANTHER" id="PTHR10142">
    <property type="entry name" value="DNA REPAIR PROTEIN COMPLEMENTING XP-A CELLS"/>
    <property type="match status" value="1"/>
</dbReference>
<evidence type="ECO:0000256" key="7">
    <source>
        <dbReference type="ARBA" id="ARBA00023125"/>
    </source>
</evidence>
<evidence type="ECO:0000256" key="5">
    <source>
        <dbReference type="ARBA" id="ARBA00022771"/>
    </source>
</evidence>
<evidence type="ECO:0000256" key="3">
    <source>
        <dbReference type="ARBA" id="ARBA00022723"/>
    </source>
</evidence>
<dbReference type="WBParaSite" id="TCONS_00008959.p1">
    <property type="protein sequence ID" value="TCONS_00008959.p1"/>
    <property type="gene ID" value="XLOC_006822"/>
</dbReference>
<protein>
    <submittedName>
        <fullName evidence="14">XPA_C domain-containing protein</fullName>
    </submittedName>
</protein>
<keyword evidence="8" id="KW-0234">DNA repair</keyword>
<dbReference type="Proteomes" id="UP000035681">
    <property type="component" value="Unplaced"/>
</dbReference>
<dbReference type="Gene3D" id="3.90.530.10">
    <property type="entry name" value="XPA C-terminal domain"/>
    <property type="match status" value="1"/>
</dbReference>